<organism evidence="1 2">
    <name type="scientific">Streblomastix strix</name>
    <dbReference type="NCBI Taxonomy" id="222440"/>
    <lineage>
        <taxon>Eukaryota</taxon>
        <taxon>Metamonada</taxon>
        <taxon>Preaxostyla</taxon>
        <taxon>Oxymonadida</taxon>
        <taxon>Streblomastigidae</taxon>
        <taxon>Streblomastix</taxon>
    </lineage>
</organism>
<evidence type="ECO:0000313" key="1">
    <source>
        <dbReference type="EMBL" id="KAA6325572.1"/>
    </source>
</evidence>
<gene>
    <name evidence="1" type="ORF">EZS28_054053</name>
</gene>
<dbReference type="Proteomes" id="UP000324800">
    <property type="component" value="Unassembled WGS sequence"/>
</dbReference>
<accession>A0A5J4QVP6</accession>
<dbReference type="EMBL" id="SNRW01044085">
    <property type="protein sequence ID" value="KAA6325572.1"/>
    <property type="molecule type" value="Genomic_DNA"/>
</dbReference>
<evidence type="ECO:0000313" key="2">
    <source>
        <dbReference type="Proteomes" id="UP000324800"/>
    </source>
</evidence>
<reference evidence="1 2" key="1">
    <citation type="submission" date="2019-03" db="EMBL/GenBank/DDBJ databases">
        <title>Single cell metagenomics reveals metabolic interactions within the superorganism composed of flagellate Streblomastix strix and complex community of Bacteroidetes bacteria on its surface.</title>
        <authorList>
            <person name="Treitli S.C."/>
            <person name="Kolisko M."/>
            <person name="Husnik F."/>
            <person name="Keeling P."/>
            <person name="Hampl V."/>
        </authorList>
    </citation>
    <scope>NUCLEOTIDE SEQUENCE [LARGE SCALE GENOMIC DNA]</scope>
    <source>
        <strain evidence="1">ST1C</strain>
    </source>
</reference>
<name>A0A5J4QVP6_9EUKA</name>
<proteinExistence type="predicted"/>
<protein>
    <submittedName>
        <fullName evidence="1">Uncharacterized protein</fullName>
    </submittedName>
</protein>
<comment type="caution">
    <text evidence="1">The sequence shown here is derived from an EMBL/GenBank/DDBJ whole genome shotgun (WGS) entry which is preliminary data.</text>
</comment>
<dbReference type="AlphaFoldDB" id="A0A5J4QVP6"/>
<sequence length="125" mass="14185">MSFVTLSVGNATSDLQLSSQYNPHQNTQFIFGVNVPIQEGYKIDRDVFKEKKMTVRFACLLIDLLQALIDAYSSDLFPLVNTAQLLYFIDQCSNSNGDGYTILKKKGRQLKKSLMKIASLLNERR</sequence>